<dbReference type="EMBL" id="JXYS01000100">
    <property type="protein sequence ID" value="KJF16090.1"/>
    <property type="molecule type" value="Genomic_DNA"/>
</dbReference>
<dbReference type="Proteomes" id="UP000032360">
    <property type="component" value="Unassembled WGS sequence"/>
</dbReference>
<gene>
    <name evidence="1" type="ORF">AXFE_30710</name>
</gene>
<sequence>MDRITEQRSSLAVLLIPLKKYVQARNAGQLIRQGQYERRPKATDKYAGIIEEAVDKSKAKVRAKAIHVRLVALGYNGSIRSTRRAVATAKVAWRKSTQRIFWPWIAEMGKWAQYDFSDGPVIDGKKTTLFHFYLPFSKVRIVKWIPDQSLPNVIMVTIPILWTTIGRIFGPQHQYLWTTVPKSLDQTFLIPLTYL</sequence>
<organism evidence="1 2">
    <name type="scientific">Acidithrix ferrooxidans</name>
    <dbReference type="NCBI Taxonomy" id="1280514"/>
    <lineage>
        <taxon>Bacteria</taxon>
        <taxon>Bacillati</taxon>
        <taxon>Actinomycetota</taxon>
        <taxon>Acidimicrobiia</taxon>
        <taxon>Acidimicrobiales</taxon>
        <taxon>Acidimicrobiaceae</taxon>
        <taxon>Acidithrix</taxon>
    </lineage>
</organism>
<reference evidence="1 2" key="1">
    <citation type="submission" date="2015-01" db="EMBL/GenBank/DDBJ databases">
        <title>Draft genome of the acidophilic iron oxidizer Acidithrix ferrooxidans strain Py-F3.</title>
        <authorList>
            <person name="Poehlein A."/>
            <person name="Eisen S."/>
            <person name="Schloemann M."/>
            <person name="Johnson B.D."/>
            <person name="Daniel R."/>
            <person name="Muehling M."/>
        </authorList>
    </citation>
    <scope>NUCLEOTIDE SEQUENCE [LARGE SCALE GENOMIC DNA]</scope>
    <source>
        <strain evidence="1 2">Py-F3</strain>
    </source>
</reference>
<proteinExistence type="predicted"/>
<accession>A0A0D8HDQ2</accession>
<keyword evidence="2" id="KW-1185">Reference proteome</keyword>
<evidence type="ECO:0000313" key="1">
    <source>
        <dbReference type="EMBL" id="KJF16090.1"/>
    </source>
</evidence>
<protein>
    <submittedName>
        <fullName evidence="1">Uncharacterized protein</fullName>
    </submittedName>
</protein>
<dbReference type="OrthoDB" id="92877at2"/>
<evidence type="ECO:0000313" key="2">
    <source>
        <dbReference type="Proteomes" id="UP000032360"/>
    </source>
</evidence>
<name>A0A0D8HDQ2_9ACTN</name>
<dbReference type="AlphaFoldDB" id="A0A0D8HDQ2"/>
<comment type="caution">
    <text evidence="1">The sequence shown here is derived from an EMBL/GenBank/DDBJ whole genome shotgun (WGS) entry which is preliminary data.</text>
</comment>
<dbReference type="RefSeq" id="WP_152626132.1">
    <property type="nucleotide sequence ID" value="NZ_JXYS01000100.1"/>
</dbReference>